<keyword evidence="4" id="KW-0762">Sugar transport</keyword>
<evidence type="ECO:0000256" key="7">
    <source>
        <dbReference type="ARBA" id="ARBA00022989"/>
    </source>
</evidence>
<dbReference type="PANTHER" id="PTHR10791:SF120">
    <property type="entry name" value="BIDIRECTIONAL SUGAR TRANSPORTER SWEET17"/>
    <property type="match status" value="1"/>
</dbReference>
<protein>
    <recommendedName>
        <fullName evidence="13">Bidirectional sugar transporter SWEET</fullName>
    </recommendedName>
</protein>
<dbReference type="GO" id="GO:0016020">
    <property type="term" value="C:membrane"/>
    <property type="evidence" value="ECO:0000318"/>
    <property type="project" value="GO_Central"/>
</dbReference>
<dbReference type="EnsemblPlants" id="KRH38217">
    <property type="protein sequence ID" value="KRH38217"/>
    <property type="gene ID" value="GLYMA_09G119100"/>
</dbReference>
<evidence type="ECO:0000256" key="3">
    <source>
        <dbReference type="ARBA" id="ARBA00022448"/>
    </source>
</evidence>
<evidence type="ECO:0000256" key="6">
    <source>
        <dbReference type="ARBA" id="ARBA00022737"/>
    </source>
</evidence>
<feature type="transmembrane region" description="Helical" evidence="9">
    <location>
        <begin position="72"/>
        <end position="91"/>
    </location>
</feature>
<dbReference type="Pfam" id="PF03083">
    <property type="entry name" value="MtN3_slv"/>
    <property type="match status" value="1"/>
</dbReference>
<dbReference type="Gene3D" id="1.20.1280.290">
    <property type="match status" value="1"/>
</dbReference>
<keyword evidence="3" id="KW-0813">Transport</keyword>
<evidence type="ECO:0000313" key="11">
    <source>
        <dbReference type="EnsemblPlants" id="KRH38217"/>
    </source>
</evidence>
<keyword evidence="5 9" id="KW-0812">Transmembrane</keyword>
<evidence type="ECO:0000256" key="9">
    <source>
        <dbReference type="SAM" id="Phobius"/>
    </source>
</evidence>
<comment type="subcellular location">
    <subcellularLocation>
        <location evidence="1">Endomembrane system</location>
        <topology evidence="1">Multi-pass membrane protein</topology>
    </subcellularLocation>
</comment>
<evidence type="ECO:0000256" key="1">
    <source>
        <dbReference type="ARBA" id="ARBA00004127"/>
    </source>
</evidence>
<evidence type="ECO:0000256" key="4">
    <source>
        <dbReference type="ARBA" id="ARBA00022597"/>
    </source>
</evidence>
<feature type="transmembrane region" description="Helical" evidence="9">
    <location>
        <begin position="111"/>
        <end position="133"/>
    </location>
</feature>
<dbReference type="InterPro" id="IPR047664">
    <property type="entry name" value="SWEET"/>
</dbReference>
<evidence type="ECO:0000256" key="5">
    <source>
        <dbReference type="ARBA" id="ARBA00022692"/>
    </source>
</evidence>
<dbReference type="GO" id="GO:0051119">
    <property type="term" value="F:sugar transmembrane transporter activity"/>
    <property type="evidence" value="ECO:0000318"/>
    <property type="project" value="GO_Central"/>
</dbReference>
<dbReference type="GO" id="GO:0008643">
    <property type="term" value="P:carbohydrate transport"/>
    <property type="evidence" value="ECO:0000318"/>
    <property type="project" value="GO_Central"/>
</dbReference>
<comment type="similarity">
    <text evidence="2">Belongs to the SWEET sugar transporter family.</text>
</comment>
<name>A0A0R0IDC9_SOYBN</name>
<reference evidence="10 11" key="1">
    <citation type="journal article" date="2010" name="Nature">
        <title>Genome sequence of the palaeopolyploid soybean.</title>
        <authorList>
            <person name="Schmutz J."/>
            <person name="Cannon S.B."/>
            <person name="Schlueter J."/>
            <person name="Ma J."/>
            <person name="Mitros T."/>
            <person name="Nelson W."/>
            <person name="Hyten D.L."/>
            <person name="Song Q."/>
            <person name="Thelen J.J."/>
            <person name="Cheng J."/>
            <person name="Xu D."/>
            <person name="Hellsten U."/>
            <person name="May G.D."/>
            <person name="Yu Y."/>
            <person name="Sakurai T."/>
            <person name="Umezawa T."/>
            <person name="Bhattacharyya M.K."/>
            <person name="Sandhu D."/>
            <person name="Valliyodan B."/>
            <person name="Lindquist E."/>
            <person name="Peto M."/>
            <person name="Grant D."/>
            <person name="Shu S."/>
            <person name="Goodstein D."/>
            <person name="Barry K."/>
            <person name="Futrell-Griggs M."/>
            <person name="Abernathy B."/>
            <person name="Du J."/>
            <person name="Tian Z."/>
            <person name="Zhu L."/>
            <person name="Gill N."/>
            <person name="Joshi T."/>
            <person name="Libault M."/>
            <person name="Sethuraman A."/>
            <person name="Zhang X.-C."/>
            <person name="Shinozaki K."/>
            <person name="Nguyen H.T."/>
            <person name="Wing R.A."/>
            <person name="Cregan P."/>
            <person name="Specht J."/>
            <person name="Grimwood J."/>
            <person name="Rokhsar D."/>
            <person name="Stacey G."/>
            <person name="Shoemaker R.C."/>
            <person name="Jackson S.A."/>
        </authorList>
    </citation>
    <scope>NUCLEOTIDE SEQUENCE</scope>
    <source>
        <strain evidence="11">cv. Williams 82</strain>
        <tissue evidence="10">Callus</tissue>
    </source>
</reference>
<feature type="transmembrane region" description="Helical" evidence="9">
    <location>
        <begin position="35"/>
        <end position="60"/>
    </location>
</feature>
<dbReference type="InterPro" id="IPR004316">
    <property type="entry name" value="SWEET_rpt"/>
</dbReference>
<reference evidence="10" key="3">
    <citation type="submission" date="2018-07" db="EMBL/GenBank/DDBJ databases">
        <title>WGS assembly of Glycine max.</title>
        <authorList>
            <person name="Schmutz J."/>
            <person name="Cannon S."/>
            <person name="Schlueter J."/>
            <person name="Ma J."/>
            <person name="Mitros T."/>
            <person name="Nelson W."/>
            <person name="Hyten D."/>
            <person name="Song Q."/>
            <person name="Thelen J."/>
            <person name="Cheng J."/>
            <person name="Xu D."/>
            <person name="Hellsten U."/>
            <person name="May G."/>
            <person name="Yu Y."/>
            <person name="Sakurai T."/>
            <person name="Umezawa T."/>
            <person name="Bhattacharyya M."/>
            <person name="Sandhu D."/>
            <person name="Valliyodan B."/>
            <person name="Lindquist E."/>
            <person name="Peto M."/>
            <person name="Grant D."/>
            <person name="Shu S."/>
            <person name="Goodstein D."/>
            <person name="Barry K."/>
            <person name="Futrell-Griggs M."/>
            <person name="Abernathy B."/>
            <person name="Du J."/>
            <person name="Tian Z."/>
            <person name="Zhu L."/>
            <person name="Gill N."/>
            <person name="Joshi T."/>
            <person name="Libault M."/>
            <person name="Sethuraman A."/>
            <person name="Zhang X."/>
            <person name="Shinozaki K."/>
            <person name="Nguyen H."/>
            <person name="Wing R."/>
            <person name="Cregan P."/>
            <person name="Specht J."/>
            <person name="Grimwood J."/>
            <person name="Rokhsar D."/>
            <person name="Stacey G."/>
            <person name="Shoemaker R."/>
            <person name="Jackson S."/>
        </authorList>
    </citation>
    <scope>NUCLEOTIDE SEQUENCE</scope>
    <source>
        <tissue evidence="10">Callus</tissue>
    </source>
</reference>
<dbReference type="Gramene" id="KRH38217">
    <property type="protein sequence ID" value="KRH38217"/>
    <property type="gene ID" value="GLYMA_09G119100"/>
</dbReference>
<proteinExistence type="inferred from homology"/>
<gene>
    <name evidence="10" type="ORF">GLYMA_09G119100</name>
</gene>
<reference evidence="11" key="2">
    <citation type="submission" date="2018-02" db="UniProtKB">
        <authorList>
            <consortium name="EnsemblPlants"/>
        </authorList>
    </citation>
    <scope>IDENTIFICATION</scope>
    <source>
        <strain evidence="11">Williams 82</strain>
    </source>
</reference>
<evidence type="ECO:0008006" key="13">
    <source>
        <dbReference type="Google" id="ProtNLM"/>
    </source>
</evidence>
<accession>A0A0R0IDC9</accession>
<evidence type="ECO:0000256" key="8">
    <source>
        <dbReference type="ARBA" id="ARBA00023136"/>
    </source>
</evidence>
<dbReference type="SMR" id="A0A0R0IDC9"/>
<evidence type="ECO:0000313" key="10">
    <source>
        <dbReference type="EMBL" id="KRH38217.1"/>
    </source>
</evidence>
<evidence type="ECO:0000256" key="2">
    <source>
        <dbReference type="ARBA" id="ARBA00007809"/>
    </source>
</evidence>
<keyword evidence="8 9" id="KW-0472">Membrane</keyword>
<dbReference type="GO" id="GO:0012505">
    <property type="term" value="C:endomembrane system"/>
    <property type="evidence" value="ECO:0007669"/>
    <property type="project" value="UniProtKB-SubCell"/>
</dbReference>
<dbReference type="EMBL" id="CM000842">
    <property type="protein sequence ID" value="KRH38217.1"/>
    <property type="molecule type" value="Genomic_DNA"/>
</dbReference>
<dbReference type="AlphaFoldDB" id="A0A0R0IDC9"/>
<keyword evidence="12" id="KW-1185">Reference proteome</keyword>
<sequence length="138" mass="15546">MRYEYGEDFSSLVYICTLLNCYRWTYYGIIKAGEYLMATINGFGIVMETIYIILFLIYATKRIRGRISILDFILDVVILAVVVVTTQLALQGETRNGVVGVMGAGLNIVRYSSPLFVVKTVMTSVYAILPIFAKSVMR</sequence>
<keyword evidence="6" id="KW-0677">Repeat</keyword>
<evidence type="ECO:0000313" key="12">
    <source>
        <dbReference type="Proteomes" id="UP000008827"/>
    </source>
</evidence>
<dbReference type="OMA" id="IVMETIY"/>
<dbReference type="InParanoid" id="A0A0R0IDC9"/>
<dbReference type="PANTHER" id="PTHR10791">
    <property type="entry name" value="RAG1-ACTIVATING PROTEIN 1"/>
    <property type="match status" value="1"/>
</dbReference>
<organism evidence="10">
    <name type="scientific">Glycine max</name>
    <name type="common">Soybean</name>
    <name type="synonym">Glycine hispida</name>
    <dbReference type="NCBI Taxonomy" id="3847"/>
    <lineage>
        <taxon>Eukaryota</taxon>
        <taxon>Viridiplantae</taxon>
        <taxon>Streptophyta</taxon>
        <taxon>Embryophyta</taxon>
        <taxon>Tracheophyta</taxon>
        <taxon>Spermatophyta</taxon>
        <taxon>Magnoliopsida</taxon>
        <taxon>eudicotyledons</taxon>
        <taxon>Gunneridae</taxon>
        <taxon>Pentapetalae</taxon>
        <taxon>rosids</taxon>
        <taxon>fabids</taxon>
        <taxon>Fabales</taxon>
        <taxon>Fabaceae</taxon>
        <taxon>Papilionoideae</taxon>
        <taxon>50 kb inversion clade</taxon>
        <taxon>NPAAA clade</taxon>
        <taxon>indigoferoid/millettioid clade</taxon>
        <taxon>Phaseoleae</taxon>
        <taxon>Glycine</taxon>
        <taxon>Glycine subgen. Soja</taxon>
    </lineage>
</organism>
<keyword evidence="7 9" id="KW-1133">Transmembrane helix</keyword>
<dbReference type="Proteomes" id="UP000008827">
    <property type="component" value="Chromosome 9"/>
</dbReference>